<evidence type="ECO:0000313" key="1">
    <source>
        <dbReference type="EMBL" id="KIN10415.1"/>
    </source>
</evidence>
<dbReference type="STRING" id="50718.SU60_14060"/>
<gene>
    <name evidence="1" type="ORF">SU60_14060</name>
</gene>
<dbReference type="RefSeq" id="WP_041156065.1">
    <property type="nucleotide sequence ID" value="NZ_CBCRVP010000001.1"/>
</dbReference>
<evidence type="ECO:0000313" key="2">
    <source>
        <dbReference type="Proteomes" id="UP000031977"/>
    </source>
</evidence>
<accession>A0A0C3I5V9</accession>
<organism evidence="1 2">
    <name type="scientific">Vibrio mytili</name>
    <dbReference type="NCBI Taxonomy" id="50718"/>
    <lineage>
        <taxon>Bacteria</taxon>
        <taxon>Pseudomonadati</taxon>
        <taxon>Pseudomonadota</taxon>
        <taxon>Gammaproteobacteria</taxon>
        <taxon>Vibrionales</taxon>
        <taxon>Vibrionaceae</taxon>
        <taxon>Vibrio</taxon>
    </lineage>
</organism>
<dbReference type="EMBL" id="JXOK01000050">
    <property type="protein sequence ID" value="KIN10415.1"/>
    <property type="molecule type" value="Genomic_DNA"/>
</dbReference>
<dbReference type="InterPro" id="IPR025294">
    <property type="entry name" value="DUF4156"/>
</dbReference>
<protein>
    <submittedName>
        <fullName evidence="1">Membrane protein</fullName>
    </submittedName>
</protein>
<name>A0A0C3I5V9_9VIBR</name>
<dbReference type="PROSITE" id="PS51257">
    <property type="entry name" value="PROKAR_LIPOPROTEIN"/>
    <property type="match status" value="1"/>
</dbReference>
<keyword evidence="2" id="KW-1185">Reference proteome</keyword>
<sequence>MRKLIALSATLSLLGCSATPLKPHDETQRVTVRIDSQFDPEHCEYLGEVTGSEGHWYNYLFFTNPDMIKGAINDLKNNALDINADTVFMVSPQYFVTSFTLLGSAYRCQSSLRNIPK</sequence>
<proteinExistence type="predicted"/>
<dbReference type="OrthoDB" id="6265533at2"/>
<comment type="caution">
    <text evidence="1">The sequence shown here is derived from an EMBL/GenBank/DDBJ whole genome shotgun (WGS) entry which is preliminary data.</text>
</comment>
<dbReference type="Pfam" id="PF13698">
    <property type="entry name" value="DUF4156"/>
    <property type="match status" value="1"/>
</dbReference>
<dbReference type="Proteomes" id="UP000031977">
    <property type="component" value="Unassembled WGS sequence"/>
</dbReference>
<reference evidence="1 2" key="1">
    <citation type="submission" date="2015-01" db="EMBL/GenBank/DDBJ databases">
        <title>Draft genome of Vibrio mytili type strain CAIM 528.</title>
        <authorList>
            <person name="Gonzalez-Castillo A."/>
            <person name="Gomez-Gil B."/>
            <person name="Enciso-Ibarra J."/>
        </authorList>
    </citation>
    <scope>NUCLEOTIDE SEQUENCE [LARGE SCALE GENOMIC DNA]</scope>
    <source>
        <strain evidence="1 2">CAIM 528</strain>
    </source>
</reference>
<dbReference type="AlphaFoldDB" id="A0A0C3I5V9"/>